<dbReference type="GO" id="GO:0004674">
    <property type="term" value="F:protein serine/threonine kinase activity"/>
    <property type="evidence" value="ECO:0007669"/>
    <property type="project" value="UniProtKB-KW"/>
</dbReference>
<proteinExistence type="predicted"/>
<keyword evidence="4" id="KW-0547">Nucleotide-binding</keyword>
<gene>
    <name evidence="10" type="ORF">UFOPK1493_04133</name>
</gene>
<keyword evidence="5" id="KW-0418">Kinase</keyword>
<dbReference type="InterPro" id="IPR000719">
    <property type="entry name" value="Prot_kinase_dom"/>
</dbReference>
<dbReference type="GO" id="GO:0005524">
    <property type="term" value="F:ATP binding"/>
    <property type="evidence" value="ECO:0007669"/>
    <property type="project" value="UniProtKB-KW"/>
</dbReference>
<dbReference type="CDD" id="cd14014">
    <property type="entry name" value="STKc_PknB_like"/>
    <property type="match status" value="1"/>
</dbReference>
<reference evidence="10" key="1">
    <citation type="submission" date="2020-05" db="EMBL/GenBank/DDBJ databases">
        <authorList>
            <person name="Chiriac C."/>
            <person name="Salcher M."/>
            <person name="Ghai R."/>
            <person name="Kavagutti S V."/>
        </authorList>
    </citation>
    <scope>NUCLEOTIDE SEQUENCE</scope>
</reference>
<dbReference type="Gene3D" id="3.30.200.20">
    <property type="entry name" value="Phosphorylase Kinase, domain 1"/>
    <property type="match status" value="1"/>
</dbReference>
<dbReference type="InterPro" id="IPR031636">
    <property type="entry name" value="PknG_TPR"/>
</dbReference>
<keyword evidence="3" id="KW-0808">Transferase</keyword>
<evidence type="ECO:0000256" key="3">
    <source>
        <dbReference type="ARBA" id="ARBA00022679"/>
    </source>
</evidence>
<dbReference type="PANTHER" id="PTHR24363">
    <property type="entry name" value="SERINE/THREONINE PROTEIN KINASE"/>
    <property type="match status" value="1"/>
</dbReference>
<dbReference type="PANTHER" id="PTHR24363:SF0">
    <property type="entry name" value="SERINE_THREONINE KINASE LIKE DOMAIN CONTAINING 1"/>
    <property type="match status" value="1"/>
</dbReference>
<dbReference type="SUPFAM" id="SSF56112">
    <property type="entry name" value="Protein kinase-like (PK-like)"/>
    <property type="match status" value="1"/>
</dbReference>
<dbReference type="InterPro" id="IPR011990">
    <property type="entry name" value="TPR-like_helical_dom_sf"/>
</dbReference>
<evidence type="ECO:0000256" key="6">
    <source>
        <dbReference type="ARBA" id="ARBA00022840"/>
    </source>
</evidence>
<evidence type="ECO:0000256" key="8">
    <source>
        <dbReference type="ARBA" id="ARBA00048679"/>
    </source>
</evidence>
<keyword evidence="2" id="KW-0723">Serine/threonine-protein kinase</keyword>
<dbReference type="Pfam" id="PF00069">
    <property type="entry name" value="Pkinase"/>
    <property type="match status" value="1"/>
</dbReference>
<protein>
    <recommendedName>
        <fullName evidence="1">non-specific serine/threonine protein kinase</fullName>
        <ecNumber evidence="1">2.7.11.1</ecNumber>
    </recommendedName>
</protein>
<evidence type="ECO:0000256" key="4">
    <source>
        <dbReference type="ARBA" id="ARBA00022741"/>
    </source>
</evidence>
<dbReference type="InterPro" id="IPR031634">
    <property type="entry name" value="PknG_rubred"/>
</dbReference>
<comment type="catalytic activity">
    <reaction evidence="7">
        <text>L-threonyl-[protein] + ATP = O-phospho-L-threonyl-[protein] + ADP + H(+)</text>
        <dbReference type="Rhea" id="RHEA:46608"/>
        <dbReference type="Rhea" id="RHEA-COMP:11060"/>
        <dbReference type="Rhea" id="RHEA-COMP:11605"/>
        <dbReference type="ChEBI" id="CHEBI:15378"/>
        <dbReference type="ChEBI" id="CHEBI:30013"/>
        <dbReference type="ChEBI" id="CHEBI:30616"/>
        <dbReference type="ChEBI" id="CHEBI:61977"/>
        <dbReference type="ChEBI" id="CHEBI:456216"/>
        <dbReference type="EC" id="2.7.11.1"/>
    </reaction>
</comment>
<organism evidence="10">
    <name type="scientific">freshwater metagenome</name>
    <dbReference type="NCBI Taxonomy" id="449393"/>
    <lineage>
        <taxon>unclassified sequences</taxon>
        <taxon>metagenomes</taxon>
        <taxon>ecological metagenomes</taxon>
    </lineage>
</organism>
<evidence type="ECO:0000256" key="2">
    <source>
        <dbReference type="ARBA" id="ARBA00022527"/>
    </source>
</evidence>
<dbReference type="AlphaFoldDB" id="A0A6J6GGT7"/>
<name>A0A6J6GGT7_9ZZZZ</name>
<dbReference type="PROSITE" id="PS50011">
    <property type="entry name" value="PROTEIN_KINASE_DOM"/>
    <property type="match status" value="1"/>
</dbReference>
<dbReference type="FunFam" id="1.10.510.10:FF:000306">
    <property type="entry name" value="Serine/threonine protein kinase"/>
    <property type="match status" value="1"/>
</dbReference>
<feature type="domain" description="Protein kinase" evidence="9">
    <location>
        <begin position="81"/>
        <end position="332"/>
    </location>
</feature>
<sequence>MSRLGAGLVDIPSVPVLDPRQALMNPAVVAEEKRFCSVCQAPVGRSRDGSPGRTKGFCPKCRTPFDFDPKLAPGTLLGGQYEIVGCLAHGGMGWIYLARDRNVNDRWVVVKGLLNAGDPDAFRAAVAEKQFLAEVEHPIIVEIYNFVAGADGASYIVMEYVGGQSLNNLLKSRMQANAGRFAAIPVDQALAYMIEVLPAFSYLHGLGLLYCDFKPANVIQVGDGIKLIDLGGVRRIDDDVSPIYGTVGFQAPEVPAEGTSIASDIYTIARTIAVLVFEFKGYQHHWVDRLPSPDEVPLFAEHDSLYRLLLRATAPRPEDRFQSAEELRQQLLGVLREVSAAASGDVTRSIPSSVFATPTVAGDHLDWSDLPRLLPDPDDPNAAWLQTITTDDPAQRLELLAAAPEPSAMVSIERAYAALATGNGPVAWTAADDVLRADPWDWRGVWVQGLVALAHGQPRDAVGAFNTVYGTLPGELAPKLALARACELSGDLDVADRLYGVCARTDAAYVAPALFGRARVATTAGRTTDALAALDQIPSTSRAFGESRRRRATILATVPDERRTLQTLDAAATELDLATVAPRERASLRIDILDAALREVLEHGPVAGASIGGVAADETSLRTGLEQAYREAASLATERGERVRLVDEANRVRVRTLT</sequence>
<evidence type="ECO:0000256" key="5">
    <source>
        <dbReference type="ARBA" id="ARBA00022777"/>
    </source>
</evidence>
<dbReference type="SUPFAM" id="SSF48452">
    <property type="entry name" value="TPR-like"/>
    <property type="match status" value="1"/>
</dbReference>
<evidence type="ECO:0000259" key="9">
    <source>
        <dbReference type="PROSITE" id="PS50011"/>
    </source>
</evidence>
<dbReference type="Gene3D" id="1.10.510.10">
    <property type="entry name" value="Transferase(Phosphotransferase) domain 1"/>
    <property type="match status" value="1"/>
</dbReference>
<evidence type="ECO:0000256" key="1">
    <source>
        <dbReference type="ARBA" id="ARBA00012513"/>
    </source>
</evidence>
<evidence type="ECO:0000313" key="10">
    <source>
        <dbReference type="EMBL" id="CAB4598145.1"/>
    </source>
</evidence>
<dbReference type="EMBL" id="CAEZSR010000291">
    <property type="protein sequence ID" value="CAB4598145.1"/>
    <property type="molecule type" value="Genomic_DNA"/>
</dbReference>
<dbReference type="Gene3D" id="1.25.40.10">
    <property type="entry name" value="Tetratricopeptide repeat domain"/>
    <property type="match status" value="1"/>
</dbReference>
<dbReference type="Pfam" id="PF16918">
    <property type="entry name" value="PknG_TPR"/>
    <property type="match status" value="1"/>
</dbReference>
<accession>A0A6J6GGT7</accession>
<dbReference type="InterPro" id="IPR011009">
    <property type="entry name" value="Kinase-like_dom_sf"/>
</dbReference>
<evidence type="ECO:0000256" key="7">
    <source>
        <dbReference type="ARBA" id="ARBA00047899"/>
    </source>
</evidence>
<dbReference type="Pfam" id="PF16919">
    <property type="entry name" value="PknG_rubred"/>
    <property type="match status" value="1"/>
</dbReference>
<keyword evidence="6" id="KW-0067">ATP-binding</keyword>
<comment type="catalytic activity">
    <reaction evidence="8">
        <text>L-seryl-[protein] + ATP = O-phospho-L-seryl-[protein] + ADP + H(+)</text>
        <dbReference type="Rhea" id="RHEA:17989"/>
        <dbReference type="Rhea" id="RHEA-COMP:9863"/>
        <dbReference type="Rhea" id="RHEA-COMP:11604"/>
        <dbReference type="ChEBI" id="CHEBI:15378"/>
        <dbReference type="ChEBI" id="CHEBI:29999"/>
        <dbReference type="ChEBI" id="CHEBI:30616"/>
        <dbReference type="ChEBI" id="CHEBI:83421"/>
        <dbReference type="ChEBI" id="CHEBI:456216"/>
        <dbReference type="EC" id="2.7.11.1"/>
    </reaction>
</comment>
<dbReference type="EC" id="2.7.11.1" evidence="1"/>